<name>A0A1E3QBW2_LIPST</name>
<dbReference type="OrthoDB" id="4005299at2759"/>
<dbReference type="Proteomes" id="UP000094385">
    <property type="component" value="Unassembled WGS sequence"/>
</dbReference>
<dbReference type="EMBL" id="KV454291">
    <property type="protein sequence ID" value="ODQ75193.1"/>
    <property type="molecule type" value="Genomic_DNA"/>
</dbReference>
<feature type="non-terminal residue" evidence="4">
    <location>
        <position position="1"/>
    </location>
</feature>
<feature type="transmembrane region" description="Helical" evidence="1">
    <location>
        <begin position="234"/>
        <end position="255"/>
    </location>
</feature>
<evidence type="ECO:0000256" key="1">
    <source>
        <dbReference type="SAM" id="Phobius"/>
    </source>
</evidence>
<evidence type="ECO:0000259" key="3">
    <source>
        <dbReference type="Pfam" id="PF10355"/>
    </source>
</evidence>
<evidence type="ECO:0000313" key="5">
    <source>
        <dbReference type="Proteomes" id="UP000094385"/>
    </source>
</evidence>
<reference evidence="4 5" key="1">
    <citation type="journal article" date="2016" name="Proc. Natl. Acad. Sci. U.S.A.">
        <title>Comparative genomics of biotechnologically important yeasts.</title>
        <authorList>
            <person name="Riley R."/>
            <person name="Haridas S."/>
            <person name="Wolfe K.H."/>
            <person name="Lopes M.R."/>
            <person name="Hittinger C.T."/>
            <person name="Goeker M."/>
            <person name="Salamov A.A."/>
            <person name="Wisecaver J.H."/>
            <person name="Long T.M."/>
            <person name="Calvey C.H."/>
            <person name="Aerts A.L."/>
            <person name="Barry K.W."/>
            <person name="Choi C."/>
            <person name="Clum A."/>
            <person name="Coughlan A.Y."/>
            <person name="Deshpande S."/>
            <person name="Douglass A.P."/>
            <person name="Hanson S.J."/>
            <person name="Klenk H.-P."/>
            <person name="LaButti K.M."/>
            <person name="Lapidus A."/>
            <person name="Lindquist E.A."/>
            <person name="Lipzen A.M."/>
            <person name="Meier-Kolthoff J.P."/>
            <person name="Ohm R.A."/>
            <person name="Otillar R.P."/>
            <person name="Pangilinan J.L."/>
            <person name="Peng Y."/>
            <person name="Rokas A."/>
            <person name="Rosa C.A."/>
            <person name="Scheuner C."/>
            <person name="Sibirny A.A."/>
            <person name="Slot J.C."/>
            <person name="Stielow J.B."/>
            <person name="Sun H."/>
            <person name="Kurtzman C.P."/>
            <person name="Blackwell M."/>
            <person name="Grigoriev I.V."/>
            <person name="Jeffries T.W."/>
        </authorList>
    </citation>
    <scope>NUCLEOTIDE SEQUENCE [LARGE SCALE GENOMIC DNA]</scope>
    <source>
        <strain evidence="4 5">NRRL Y-11557</strain>
    </source>
</reference>
<feature type="transmembrane region" description="Helical" evidence="1">
    <location>
        <begin position="204"/>
        <end position="222"/>
    </location>
</feature>
<dbReference type="STRING" id="675824.A0A1E3QBW2"/>
<feature type="non-terminal residue" evidence="4">
    <location>
        <position position="511"/>
    </location>
</feature>
<feature type="transmembrane region" description="Helical" evidence="1">
    <location>
        <begin position="33"/>
        <end position="51"/>
    </location>
</feature>
<dbReference type="PANTHER" id="PTHR31685">
    <property type="entry name" value="INTEGRAL MEMBRANE PROTEIN (AFU_ORTHOLOGUE AFUA_6G12730)-RELATED"/>
    <property type="match status" value="1"/>
</dbReference>
<evidence type="ECO:0008006" key="6">
    <source>
        <dbReference type="Google" id="ProtNLM"/>
    </source>
</evidence>
<dbReference type="InterPro" id="IPR018825">
    <property type="entry name" value="DUF2427"/>
</dbReference>
<feature type="transmembrane region" description="Helical" evidence="1">
    <location>
        <begin position="275"/>
        <end position="296"/>
    </location>
</feature>
<dbReference type="PANTHER" id="PTHR31685:SF3">
    <property type="entry name" value="INTEGRAL MEMBRANE PROTEIN (AFU_ORTHOLOGUE AFUA_6G12730)"/>
    <property type="match status" value="1"/>
</dbReference>
<feature type="transmembrane region" description="Helical" evidence="1">
    <location>
        <begin position="71"/>
        <end position="94"/>
    </location>
</feature>
<feature type="transmembrane region" description="Helical" evidence="1">
    <location>
        <begin position="484"/>
        <end position="504"/>
    </location>
</feature>
<evidence type="ECO:0000313" key="4">
    <source>
        <dbReference type="EMBL" id="ODQ75193.1"/>
    </source>
</evidence>
<keyword evidence="5" id="KW-1185">Reference proteome</keyword>
<accession>A0A1E3QBW2</accession>
<feature type="transmembrane region" description="Helical" evidence="1">
    <location>
        <begin position="414"/>
        <end position="434"/>
    </location>
</feature>
<feature type="transmembrane region" description="Helical" evidence="1">
    <location>
        <begin position="6"/>
        <end position="26"/>
    </location>
</feature>
<proteinExistence type="predicted"/>
<feature type="domain" description="Protein YTP1-like C-terminal" evidence="3">
    <location>
        <begin position="207"/>
        <end position="506"/>
    </location>
</feature>
<feature type="domain" description="DUF2427" evidence="2">
    <location>
        <begin position="2"/>
        <end position="88"/>
    </location>
</feature>
<sequence length="511" mass="57041">LLLLHAFMMCVAFVILLPVSLMLSIAKSPLHTPIHVVFLSVVALALAPGIVYKSRAPDLYPNNVHSKSGWVLVVLVALHFVSSIFKTLLSWALAKPADNASPSSQQYAAVGASDESEGLYSSEFGYHYTDTEHGAREYVLDTDDDLEKLRLRHHPLSVEYKVQRYIANKLQPLRRALARLPHRLLSNLHTLTCVSFALLDRPMIIFGFFQITSGIITATGIGRSNRVFGMLAHIIKGSVFVWIGILTFGRLLGAFANLGWAWNLRPPVPRARQSLGARFFQCSMEMVESGLIFFYGTTNVFLEHLGNRDGKWSHKDLQHASIAFMYIGGGLCGILFESKTIRSLFNAQVPMPSIRRKSTASHQQPTNADPRAAEPTQYGFSYNPFPLFTIFWTGILMSQHHQATELSTKIHMQWGYLLASGAIFRAITYLVMYLSPPLSYHPSRPMTEALVSFCLIAGGVVFMSSNEETVESILYYGLDGMFTMNITIGCTALFMSWIMILMALKGWASKR</sequence>
<dbReference type="Pfam" id="PF10355">
    <property type="entry name" value="Ytp1"/>
    <property type="match status" value="1"/>
</dbReference>
<feature type="transmembrane region" description="Helical" evidence="1">
    <location>
        <begin position="317"/>
        <end position="336"/>
    </location>
</feature>
<evidence type="ECO:0000259" key="2">
    <source>
        <dbReference type="Pfam" id="PF10348"/>
    </source>
</evidence>
<dbReference type="Pfam" id="PF10348">
    <property type="entry name" value="DUF2427"/>
    <property type="match status" value="1"/>
</dbReference>
<dbReference type="InterPro" id="IPR018827">
    <property type="entry name" value="YTP1_C"/>
</dbReference>
<organism evidence="4 5">
    <name type="scientific">Lipomyces starkeyi NRRL Y-11557</name>
    <dbReference type="NCBI Taxonomy" id="675824"/>
    <lineage>
        <taxon>Eukaryota</taxon>
        <taxon>Fungi</taxon>
        <taxon>Dikarya</taxon>
        <taxon>Ascomycota</taxon>
        <taxon>Saccharomycotina</taxon>
        <taxon>Lipomycetes</taxon>
        <taxon>Lipomycetales</taxon>
        <taxon>Lipomycetaceae</taxon>
        <taxon>Lipomyces</taxon>
    </lineage>
</organism>
<protein>
    <recommendedName>
        <fullName evidence="6">Protein YTP1-like C-terminal domain-containing protein</fullName>
    </recommendedName>
</protein>
<keyword evidence="1" id="KW-0812">Transmembrane</keyword>
<keyword evidence="1" id="KW-1133">Transmembrane helix</keyword>
<dbReference type="AlphaFoldDB" id="A0A1E3QBW2"/>
<keyword evidence="1" id="KW-0472">Membrane</keyword>
<gene>
    <name evidence="4" type="ORF">LIPSTDRAFT_36608</name>
</gene>